<feature type="domain" description="BCD1 alpha/beta" evidence="1">
    <location>
        <begin position="7"/>
        <end position="51"/>
    </location>
</feature>
<dbReference type="Gramene" id="QL04p000430:mrna">
    <property type="protein sequence ID" value="QL04p000430:mrna"/>
    <property type="gene ID" value="QL04p000430"/>
</dbReference>
<sequence>MYIYVLQQGPRPPFRELDVKAPIRQQLSNLVILEYPVKHVFLPSHNFDFEVVKEANPVTHKTKFKDSGSNPSPMWKGYRTKNSKVVINNSAERSLLSRVETGNYSHFGSTEEPGVSEIREFDFDQGLIDAYSDLIAENNPDDFLDLEGVFTEEVIAEERKNFSEVLGVFSAVEELDEGEILE</sequence>
<dbReference type="EnsemblPlants" id="QL04p000430:mrna">
    <property type="protein sequence ID" value="QL04p000430:mrna"/>
    <property type="gene ID" value="QL04p000430"/>
</dbReference>
<dbReference type="Pfam" id="PF25790">
    <property type="entry name" value="BCD1"/>
    <property type="match status" value="1"/>
</dbReference>
<name>A0A7N2LAB6_QUELO</name>
<dbReference type="AlphaFoldDB" id="A0A7N2LAB6"/>
<proteinExistence type="predicted"/>
<reference evidence="2 3" key="1">
    <citation type="journal article" date="2016" name="G3 (Bethesda)">
        <title>First Draft Assembly and Annotation of the Genome of a California Endemic Oak Quercus lobata Nee (Fagaceae).</title>
        <authorList>
            <person name="Sork V.L."/>
            <person name="Fitz-Gibbon S.T."/>
            <person name="Puiu D."/>
            <person name="Crepeau M."/>
            <person name="Gugger P.F."/>
            <person name="Sherman R."/>
            <person name="Stevens K."/>
            <person name="Langley C.H."/>
            <person name="Pellegrini M."/>
            <person name="Salzberg S.L."/>
        </authorList>
    </citation>
    <scope>NUCLEOTIDE SEQUENCE [LARGE SCALE GENOMIC DNA]</scope>
    <source>
        <strain evidence="2 3">cv. SW786</strain>
    </source>
</reference>
<dbReference type="InParanoid" id="A0A7N2LAB6"/>
<evidence type="ECO:0000313" key="3">
    <source>
        <dbReference type="Proteomes" id="UP000594261"/>
    </source>
</evidence>
<dbReference type="InterPro" id="IPR057721">
    <property type="entry name" value="BCD1_alpha/beta"/>
</dbReference>
<protein>
    <recommendedName>
        <fullName evidence="1">BCD1 alpha/beta domain-containing protein</fullName>
    </recommendedName>
</protein>
<dbReference type="OMA" id="NHERSPK"/>
<dbReference type="Proteomes" id="UP000594261">
    <property type="component" value="Chromosome 4"/>
</dbReference>
<evidence type="ECO:0000313" key="2">
    <source>
        <dbReference type="EnsemblPlants" id="QL04p000430:mrna"/>
    </source>
</evidence>
<keyword evidence="3" id="KW-1185">Reference proteome</keyword>
<accession>A0A7N2LAB6</accession>
<organism evidence="2 3">
    <name type="scientific">Quercus lobata</name>
    <name type="common">Valley oak</name>
    <dbReference type="NCBI Taxonomy" id="97700"/>
    <lineage>
        <taxon>Eukaryota</taxon>
        <taxon>Viridiplantae</taxon>
        <taxon>Streptophyta</taxon>
        <taxon>Embryophyta</taxon>
        <taxon>Tracheophyta</taxon>
        <taxon>Spermatophyta</taxon>
        <taxon>Magnoliopsida</taxon>
        <taxon>eudicotyledons</taxon>
        <taxon>Gunneridae</taxon>
        <taxon>Pentapetalae</taxon>
        <taxon>rosids</taxon>
        <taxon>fabids</taxon>
        <taxon>Fagales</taxon>
        <taxon>Fagaceae</taxon>
        <taxon>Quercus</taxon>
    </lineage>
</organism>
<evidence type="ECO:0000259" key="1">
    <source>
        <dbReference type="Pfam" id="PF25790"/>
    </source>
</evidence>
<dbReference type="EMBL" id="LRBV02000004">
    <property type="status" value="NOT_ANNOTATED_CDS"/>
    <property type="molecule type" value="Genomic_DNA"/>
</dbReference>
<reference evidence="2" key="2">
    <citation type="submission" date="2021-01" db="UniProtKB">
        <authorList>
            <consortium name="EnsemblPlants"/>
        </authorList>
    </citation>
    <scope>IDENTIFICATION</scope>
</reference>